<dbReference type="PANTHER" id="PTHR18868:SF49">
    <property type="entry name" value="OS11G0147200 PROTEIN"/>
    <property type="match status" value="1"/>
</dbReference>
<proteinExistence type="predicted"/>
<reference evidence="1" key="2">
    <citation type="submission" date="2021-12" db="EMBL/GenBank/DDBJ databases">
        <title>Resequencing data analysis of finger millet.</title>
        <authorList>
            <person name="Hatakeyama M."/>
            <person name="Aluri S."/>
            <person name="Balachadran M.T."/>
            <person name="Sivarajan S.R."/>
            <person name="Poveda L."/>
            <person name="Shimizu-Inatsugi R."/>
            <person name="Schlapbach R."/>
            <person name="Sreeman S.M."/>
            <person name="Shimizu K.K."/>
        </authorList>
    </citation>
    <scope>NUCLEOTIDE SEQUENCE</scope>
</reference>
<evidence type="ECO:0000313" key="2">
    <source>
        <dbReference type="Proteomes" id="UP001054889"/>
    </source>
</evidence>
<dbReference type="Proteomes" id="UP001054889">
    <property type="component" value="Unassembled WGS sequence"/>
</dbReference>
<name>A0AAV5BZJ0_ELECO</name>
<keyword evidence="2" id="KW-1185">Reference proteome</keyword>
<comment type="caution">
    <text evidence="1">The sequence shown here is derived from an EMBL/GenBank/DDBJ whole genome shotgun (WGS) entry which is preliminary data.</text>
</comment>
<dbReference type="AlphaFoldDB" id="A0AAV5BZJ0"/>
<organism evidence="1 2">
    <name type="scientific">Eleusine coracana subsp. coracana</name>
    <dbReference type="NCBI Taxonomy" id="191504"/>
    <lineage>
        <taxon>Eukaryota</taxon>
        <taxon>Viridiplantae</taxon>
        <taxon>Streptophyta</taxon>
        <taxon>Embryophyta</taxon>
        <taxon>Tracheophyta</taxon>
        <taxon>Spermatophyta</taxon>
        <taxon>Magnoliopsida</taxon>
        <taxon>Liliopsida</taxon>
        <taxon>Poales</taxon>
        <taxon>Poaceae</taxon>
        <taxon>PACMAD clade</taxon>
        <taxon>Chloridoideae</taxon>
        <taxon>Cynodonteae</taxon>
        <taxon>Eleusininae</taxon>
        <taxon>Eleusine</taxon>
    </lineage>
</organism>
<dbReference type="PANTHER" id="PTHR18868">
    <property type="entry name" value="OS07G0665300 PROTEIN-RELATED"/>
    <property type="match status" value="1"/>
</dbReference>
<dbReference type="EMBL" id="BQKI01000004">
    <property type="protein sequence ID" value="GJM91829.1"/>
    <property type="molecule type" value="Genomic_DNA"/>
</dbReference>
<reference evidence="1" key="1">
    <citation type="journal article" date="2018" name="DNA Res.">
        <title>Multiple hybrid de novo genome assembly of finger millet, an orphan allotetraploid crop.</title>
        <authorList>
            <person name="Hatakeyama M."/>
            <person name="Aluri S."/>
            <person name="Balachadran M.T."/>
            <person name="Sivarajan S.R."/>
            <person name="Patrignani A."/>
            <person name="Gruter S."/>
            <person name="Poveda L."/>
            <person name="Shimizu-Inatsugi R."/>
            <person name="Baeten J."/>
            <person name="Francoijs K.J."/>
            <person name="Nataraja K.N."/>
            <person name="Reddy Y.A.N."/>
            <person name="Phadnis S."/>
            <person name="Ravikumar R.L."/>
            <person name="Schlapbach R."/>
            <person name="Sreeman S.M."/>
            <person name="Shimizu K.K."/>
        </authorList>
    </citation>
    <scope>NUCLEOTIDE SEQUENCE</scope>
</reference>
<sequence length="77" mass="8724">MASRGDEFVGPFTFDCEYPGYTRCSITKAGIGGPLLRFSGEFVGMNFFDEVVVVGTPYLWWSEILPVLDNFKTKRFI</sequence>
<protein>
    <submittedName>
        <fullName evidence="1">Uncharacterized protein</fullName>
    </submittedName>
</protein>
<evidence type="ECO:0000313" key="1">
    <source>
        <dbReference type="EMBL" id="GJM91829.1"/>
    </source>
</evidence>
<gene>
    <name evidence="1" type="primary">ga08246</name>
    <name evidence="1" type="ORF">PR202_ga08246</name>
</gene>
<accession>A0AAV5BZJ0</accession>